<evidence type="ECO:0000256" key="1">
    <source>
        <dbReference type="SAM" id="SignalP"/>
    </source>
</evidence>
<evidence type="ECO:0000259" key="2">
    <source>
        <dbReference type="PROSITE" id="PS50983"/>
    </source>
</evidence>
<keyword evidence="4" id="KW-1185">Reference proteome</keyword>
<feature type="chain" id="PRO_5046787013" evidence="1">
    <location>
        <begin position="21"/>
        <end position="276"/>
    </location>
</feature>
<organism evidence="3 4">
    <name type="scientific">Rhodopseudomonas julia</name>
    <dbReference type="NCBI Taxonomy" id="200617"/>
    <lineage>
        <taxon>Bacteria</taxon>
        <taxon>Pseudomonadati</taxon>
        <taxon>Pseudomonadota</taxon>
        <taxon>Alphaproteobacteria</taxon>
        <taxon>Hyphomicrobiales</taxon>
        <taxon>Nitrobacteraceae</taxon>
        <taxon>Rhodopseudomonas</taxon>
    </lineage>
</organism>
<sequence>MLRHLLAAILILATAGPAAAKPQHVVSINLCADQLLMRLADPEQIASLTYLARDASMSNLSGEARSFPANRGLAEEVVRYEPDLVLAGRYTKRVTTDLLKRIGINVLELDAPRTIEEVEAQIRLVGGALGQEARADTVIREMEQKRLRAEDGAAQLWPTAVVYEPNGYTVGAGSLIDTLLSLAGLRNLAAERGIQNYGRLPLESLVTLSPDVLIIGPPRETPALATELVRHPVLWHMPRPMEIATVPPRLWICAGPDMFEAVAILREAAAEARTRP</sequence>
<feature type="signal peptide" evidence="1">
    <location>
        <begin position="1"/>
        <end position="20"/>
    </location>
</feature>
<protein>
    <submittedName>
        <fullName evidence="3">Iron complex transport system substrate-binding protein</fullName>
    </submittedName>
</protein>
<keyword evidence="1" id="KW-0732">Signal</keyword>
<gene>
    <name evidence="3" type="ORF">J2R99_000734</name>
</gene>
<dbReference type="EMBL" id="JAUSUK010000001">
    <property type="protein sequence ID" value="MDQ0324885.1"/>
    <property type="molecule type" value="Genomic_DNA"/>
</dbReference>
<evidence type="ECO:0000313" key="3">
    <source>
        <dbReference type="EMBL" id="MDQ0324885.1"/>
    </source>
</evidence>
<proteinExistence type="predicted"/>
<dbReference type="PANTHER" id="PTHR30535">
    <property type="entry name" value="VITAMIN B12-BINDING PROTEIN"/>
    <property type="match status" value="1"/>
</dbReference>
<evidence type="ECO:0000313" key="4">
    <source>
        <dbReference type="Proteomes" id="UP001230253"/>
    </source>
</evidence>
<comment type="caution">
    <text evidence="3">The sequence shown here is derived from an EMBL/GenBank/DDBJ whole genome shotgun (WGS) entry which is preliminary data.</text>
</comment>
<dbReference type="InterPro" id="IPR002491">
    <property type="entry name" value="ABC_transptr_periplasmic_BD"/>
</dbReference>
<reference evidence="3 4" key="1">
    <citation type="submission" date="2023-07" db="EMBL/GenBank/DDBJ databases">
        <title>Genomic Encyclopedia of Type Strains, Phase IV (KMG-IV): sequencing the most valuable type-strain genomes for metagenomic binning, comparative biology and taxonomic classification.</title>
        <authorList>
            <person name="Goeker M."/>
        </authorList>
    </citation>
    <scope>NUCLEOTIDE SEQUENCE [LARGE SCALE GENOMIC DNA]</scope>
    <source>
        <strain evidence="3 4">DSM 11549</strain>
    </source>
</reference>
<dbReference type="Proteomes" id="UP001230253">
    <property type="component" value="Unassembled WGS sequence"/>
</dbReference>
<dbReference type="Pfam" id="PF01497">
    <property type="entry name" value="Peripla_BP_2"/>
    <property type="match status" value="1"/>
</dbReference>
<feature type="domain" description="Fe/B12 periplasmic-binding" evidence="2">
    <location>
        <begin position="24"/>
        <end position="276"/>
    </location>
</feature>
<dbReference type="RefSeq" id="WP_307153133.1">
    <property type="nucleotide sequence ID" value="NZ_JAUSUK010000001.1"/>
</dbReference>
<accession>A0ABU0C2Z7</accession>
<dbReference type="SUPFAM" id="SSF53807">
    <property type="entry name" value="Helical backbone' metal receptor"/>
    <property type="match status" value="1"/>
</dbReference>
<name>A0ABU0C2Z7_9BRAD</name>
<dbReference type="InterPro" id="IPR050902">
    <property type="entry name" value="ABC_Transporter_SBP"/>
</dbReference>
<dbReference type="PANTHER" id="PTHR30535:SF34">
    <property type="entry name" value="MOLYBDATE-BINDING PROTEIN MOLA"/>
    <property type="match status" value="1"/>
</dbReference>
<dbReference type="PROSITE" id="PS50983">
    <property type="entry name" value="FE_B12_PBP"/>
    <property type="match status" value="1"/>
</dbReference>
<dbReference type="Gene3D" id="3.40.50.1980">
    <property type="entry name" value="Nitrogenase molybdenum iron protein domain"/>
    <property type="match status" value="2"/>
</dbReference>